<reference evidence="11 12" key="1">
    <citation type="submission" date="2019-01" db="EMBL/GenBank/DDBJ databases">
        <title>A draft genome assembly of the solar-powered sea slug Elysia chlorotica.</title>
        <authorList>
            <person name="Cai H."/>
            <person name="Li Q."/>
            <person name="Fang X."/>
            <person name="Li J."/>
            <person name="Curtis N.E."/>
            <person name="Altenburger A."/>
            <person name="Shibata T."/>
            <person name="Feng M."/>
            <person name="Maeda T."/>
            <person name="Schwartz J.A."/>
            <person name="Shigenobu S."/>
            <person name="Lundholm N."/>
            <person name="Nishiyama T."/>
            <person name="Yang H."/>
            <person name="Hasebe M."/>
            <person name="Li S."/>
            <person name="Pierce S.K."/>
            <person name="Wang J."/>
        </authorList>
    </citation>
    <scope>NUCLEOTIDE SEQUENCE [LARGE SCALE GENOMIC DNA]</scope>
    <source>
        <strain evidence="11">EC2010</strain>
        <tissue evidence="11">Whole organism of an adult</tissue>
    </source>
</reference>
<evidence type="ECO:0000256" key="1">
    <source>
        <dbReference type="ARBA" id="ARBA00023002"/>
    </source>
</evidence>
<dbReference type="OrthoDB" id="1933717at2759"/>
<keyword evidence="12" id="KW-1185">Reference proteome</keyword>
<proteinExistence type="inferred from homology"/>
<sequence length="253" mass="26726">MSALPASPLSGQVAVITGASSGIGRETALTLARAGAAVCLGARRIHLLHEVVKEIEGKGGKALAVQTDVTKRNEVKNLIARAEEALGPVDILINNAGLWYCTTMTGKLDEDDWDTMIDVNCKGVMNAIGAVINGMVARKKGHIVNMSSECGRKGFPGLAVYSGTKFFVEGMSAALRLEVAKHGIKVTNIQPGDVDTPGHAISHDKEAIEKFGAPKGIELMQAVDIAEAVLYAVTQPKRTAVNEVLLSLPEMPF</sequence>
<keyword evidence="1" id="KW-0560">Oxidoreductase</keyword>
<accession>A0A433U5S6</accession>
<dbReference type="STRING" id="188477.A0A433U5S6"/>
<evidence type="ECO:0000256" key="7">
    <source>
        <dbReference type="ARBA" id="ARBA00044271"/>
    </source>
</evidence>
<evidence type="ECO:0000313" key="12">
    <source>
        <dbReference type="Proteomes" id="UP000271974"/>
    </source>
</evidence>
<dbReference type="GO" id="GO:0035527">
    <property type="term" value="F:3-hydroxypropionate dehydrogenase (NADP+) activity"/>
    <property type="evidence" value="ECO:0007669"/>
    <property type="project" value="UniProtKB-EC"/>
</dbReference>
<dbReference type="PRINTS" id="PR00080">
    <property type="entry name" value="SDRFAMILY"/>
</dbReference>
<dbReference type="SUPFAM" id="SSF51735">
    <property type="entry name" value="NAD(P)-binding Rossmann-fold domains"/>
    <property type="match status" value="1"/>
</dbReference>
<evidence type="ECO:0000256" key="9">
    <source>
        <dbReference type="ARBA" id="ARBA00045650"/>
    </source>
</evidence>
<gene>
    <name evidence="11" type="ORF">EGW08_003056</name>
</gene>
<protein>
    <recommendedName>
        <fullName evidence="6">NADP-dependent 3-hydroxy acid dehydrogenase YdfG</fullName>
        <ecNumber evidence="4">1.1.1.298</ecNumber>
        <ecNumber evidence="5">1.1.1.381</ecNumber>
    </recommendedName>
    <alternativeName>
        <fullName evidence="8">L-allo-threonine dehydrogenase</fullName>
    </alternativeName>
    <alternativeName>
        <fullName evidence="7">Malonic semialdehyde reductase</fullName>
    </alternativeName>
</protein>
<dbReference type="Gene3D" id="3.40.50.720">
    <property type="entry name" value="NAD(P)-binding Rossmann-like Domain"/>
    <property type="match status" value="1"/>
</dbReference>
<dbReference type="Pfam" id="PF00106">
    <property type="entry name" value="adh_short"/>
    <property type="match status" value="1"/>
</dbReference>
<evidence type="ECO:0000256" key="3">
    <source>
        <dbReference type="ARBA" id="ARBA00043812"/>
    </source>
</evidence>
<dbReference type="PRINTS" id="PR00081">
    <property type="entry name" value="GDHRDH"/>
</dbReference>
<dbReference type="EC" id="1.1.1.298" evidence="4"/>
<dbReference type="PROSITE" id="PS00061">
    <property type="entry name" value="ADH_SHORT"/>
    <property type="match status" value="1"/>
</dbReference>
<comment type="function">
    <text evidence="9">NADP-dependent dehydrogenase with broad substrate specificity acting on 3-hydroxy acids. Catalyzes the NADP-dependent oxidation of L-allo-threonine to L-2-amino-3-keto-butyrate, which is spontaneously decarboxylated into aminoacetone. Also acts on D-threonine, L-serine, D-serine, D-3-hydroxyisobutyrate, L-3-hydroxyisobutyrate, D-glycerate and L-glycerate. Able to catalyze the reduction of the malonic semialdehyde to 3-hydroxypropionic acid. YdfG is apparently supplementing RutE, the presumed malonic semialdehyde reductase involved in pyrimidine degradation since both are able to detoxify malonic semialdehyde.</text>
</comment>
<dbReference type="GO" id="GO:0030497">
    <property type="term" value="P:fatty acid elongation"/>
    <property type="evidence" value="ECO:0007669"/>
    <property type="project" value="TreeGrafter"/>
</dbReference>
<dbReference type="InterPro" id="IPR020904">
    <property type="entry name" value="Sc_DH/Rdtase_CS"/>
</dbReference>
<comment type="catalytic activity">
    <reaction evidence="3">
        <text>L-allo-threonine + NADP(+) = aminoacetone + CO2 + NADPH</text>
        <dbReference type="Rhea" id="RHEA:43524"/>
        <dbReference type="ChEBI" id="CHEBI:16526"/>
        <dbReference type="ChEBI" id="CHEBI:57783"/>
        <dbReference type="ChEBI" id="CHEBI:58320"/>
        <dbReference type="ChEBI" id="CHEBI:58349"/>
        <dbReference type="ChEBI" id="CHEBI:58585"/>
        <dbReference type="EC" id="1.1.1.381"/>
    </reaction>
</comment>
<evidence type="ECO:0000256" key="2">
    <source>
        <dbReference type="ARBA" id="ARBA00038261"/>
    </source>
</evidence>
<comment type="similarity">
    <text evidence="2">Belongs to the short-chain dehydrogenases/reductases (SDR) family. 17-beta-HSD 3 subfamily.</text>
</comment>
<evidence type="ECO:0000256" key="4">
    <source>
        <dbReference type="ARBA" id="ARBA00044050"/>
    </source>
</evidence>
<dbReference type="Proteomes" id="UP000271974">
    <property type="component" value="Unassembled WGS sequence"/>
</dbReference>
<dbReference type="AlphaFoldDB" id="A0A433U5S6"/>
<evidence type="ECO:0000256" key="6">
    <source>
        <dbReference type="ARBA" id="ARBA00044065"/>
    </source>
</evidence>
<dbReference type="EC" id="1.1.1.381" evidence="5"/>
<dbReference type="InterPro" id="IPR002347">
    <property type="entry name" value="SDR_fam"/>
</dbReference>
<comment type="catalytic activity">
    <reaction evidence="10">
        <text>3-hydroxypropanoate + NADP(+) = 3-oxopropanoate + NADPH + H(+)</text>
        <dbReference type="Rhea" id="RHEA:26438"/>
        <dbReference type="ChEBI" id="CHEBI:15378"/>
        <dbReference type="ChEBI" id="CHEBI:16510"/>
        <dbReference type="ChEBI" id="CHEBI:33190"/>
        <dbReference type="ChEBI" id="CHEBI:57783"/>
        <dbReference type="ChEBI" id="CHEBI:58349"/>
        <dbReference type="EC" id="1.1.1.298"/>
    </reaction>
</comment>
<dbReference type="EMBL" id="RQTK01000063">
    <property type="protein sequence ID" value="RUS89177.1"/>
    <property type="molecule type" value="Genomic_DNA"/>
</dbReference>
<name>A0A433U5S6_ELYCH</name>
<evidence type="ECO:0000256" key="8">
    <source>
        <dbReference type="ARBA" id="ARBA00044349"/>
    </source>
</evidence>
<dbReference type="GO" id="GO:0005783">
    <property type="term" value="C:endoplasmic reticulum"/>
    <property type="evidence" value="ECO:0007669"/>
    <property type="project" value="TreeGrafter"/>
</dbReference>
<dbReference type="InterPro" id="IPR036291">
    <property type="entry name" value="NAD(P)-bd_dom_sf"/>
</dbReference>
<organism evidence="11 12">
    <name type="scientific">Elysia chlorotica</name>
    <name type="common">Eastern emerald elysia</name>
    <name type="synonym">Sea slug</name>
    <dbReference type="NCBI Taxonomy" id="188477"/>
    <lineage>
        <taxon>Eukaryota</taxon>
        <taxon>Metazoa</taxon>
        <taxon>Spiralia</taxon>
        <taxon>Lophotrochozoa</taxon>
        <taxon>Mollusca</taxon>
        <taxon>Gastropoda</taxon>
        <taxon>Heterobranchia</taxon>
        <taxon>Euthyneura</taxon>
        <taxon>Panpulmonata</taxon>
        <taxon>Sacoglossa</taxon>
        <taxon>Placobranchoidea</taxon>
        <taxon>Plakobranchidae</taxon>
        <taxon>Elysia</taxon>
    </lineage>
</organism>
<evidence type="ECO:0000256" key="5">
    <source>
        <dbReference type="ARBA" id="ARBA00044059"/>
    </source>
</evidence>
<evidence type="ECO:0000313" key="11">
    <source>
        <dbReference type="EMBL" id="RUS89177.1"/>
    </source>
</evidence>
<dbReference type="FunFam" id="3.40.50.720:FF:000047">
    <property type="entry name" value="NADP-dependent L-serine/L-allo-threonine dehydrogenase"/>
    <property type="match status" value="1"/>
</dbReference>
<dbReference type="PANTHER" id="PTHR43086">
    <property type="entry name" value="VERY-LONG-CHAIN 3-OXOOACYL-COA REDUCTASE"/>
    <property type="match status" value="1"/>
</dbReference>
<evidence type="ECO:0000256" key="10">
    <source>
        <dbReference type="ARBA" id="ARBA00047274"/>
    </source>
</evidence>
<comment type="caution">
    <text evidence="11">The sequence shown here is derived from an EMBL/GenBank/DDBJ whole genome shotgun (WGS) entry which is preliminary data.</text>
</comment>
<dbReference type="PANTHER" id="PTHR43086:SF3">
    <property type="entry name" value="NADP-DEPENDENT 3-HYDROXY ACID DEHYDROGENASE YDFG"/>
    <property type="match status" value="1"/>
</dbReference>